<dbReference type="PANTHER" id="PTHR46010:SF1">
    <property type="entry name" value="PROTEIN IWS1 HOMOLOG"/>
    <property type="match status" value="1"/>
</dbReference>
<evidence type="ECO:0000256" key="4">
    <source>
        <dbReference type="SAM" id="MobiDB-lite"/>
    </source>
</evidence>
<dbReference type="AlphaFoldDB" id="A0A1R1PY23"/>
<sequence>MSDHESGKEGEFYYENEGELNNEMHSNNENENEIVDRNEGGAEEKGGENEEGEESEDEQTKAIKSMPKFKLKRKLERRKSRESEGGESQHEELAQEREHEREQEQEQEQREKEYKEGEEEEGDNAYPQEHEDERRSKKRRKRRRDEEDEEGERGEPQEITDPKQLEIIAINKEIDMALKSGKTSRRRKRDELDAGVDEEIVKLQEKMRRAAMEDFEANKEGAAAMHKVGMLVEVSRELGKSHLHEVMLENNILDTIRLWLEPLDDGALPGLDLQQEMLGVISRMPVRTEHLRDSGIGKIILFMSKCDRYPDRIKRQAMGLVQKWARPLLKRSSSFRDKVATMNADGGGVRRRSSAEDRQEGFLGSIQVQTGNSESGQTRRAIIPSKNIKNYTVMPKGSISLREQPEGKANNAMPDIYKRLKASFQKKKRPN</sequence>
<proteinExistence type="inferred from homology"/>
<evidence type="ECO:0000259" key="5">
    <source>
        <dbReference type="PROSITE" id="PS51319"/>
    </source>
</evidence>
<feature type="compositionally biased region" description="Basic and acidic residues" evidence="4">
    <location>
        <begin position="79"/>
        <end position="115"/>
    </location>
</feature>
<accession>A0A1R1PY23</accession>
<dbReference type="EMBL" id="LSSK01000037">
    <property type="protein sequence ID" value="OMH85864.1"/>
    <property type="molecule type" value="Genomic_DNA"/>
</dbReference>
<feature type="compositionally biased region" description="Basic residues" evidence="4">
    <location>
        <begin position="67"/>
        <end position="78"/>
    </location>
</feature>
<evidence type="ECO:0000313" key="7">
    <source>
        <dbReference type="Proteomes" id="UP000188320"/>
    </source>
</evidence>
<dbReference type="GO" id="GO:0005634">
    <property type="term" value="C:nucleus"/>
    <property type="evidence" value="ECO:0007669"/>
    <property type="project" value="UniProtKB-SubCell"/>
</dbReference>
<dbReference type="InterPro" id="IPR051037">
    <property type="entry name" value="RNAPII_TF_IWS1"/>
</dbReference>
<name>A0A1R1PY23_ZANCU</name>
<feature type="compositionally biased region" description="Basic and acidic residues" evidence="4">
    <location>
        <begin position="1"/>
        <end position="11"/>
    </location>
</feature>
<evidence type="ECO:0000256" key="1">
    <source>
        <dbReference type="ARBA" id="ARBA00037349"/>
    </source>
</evidence>
<dbReference type="PANTHER" id="PTHR46010">
    <property type="entry name" value="PROTEIN IWS1 HOMOLOG"/>
    <property type="match status" value="1"/>
</dbReference>
<keyword evidence="3" id="KW-0539">Nucleus</keyword>
<feature type="region of interest" description="Disordered" evidence="4">
    <location>
        <begin position="1"/>
        <end position="165"/>
    </location>
</feature>
<dbReference type="GO" id="GO:0016973">
    <property type="term" value="P:poly(A)+ mRNA export from nucleus"/>
    <property type="evidence" value="ECO:0007669"/>
    <property type="project" value="TreeGrafter"/>
</dbReference>
<feature type="compositionally biased region" description="Basic and acidic residues" evidence="4">
    <location>
        <begin position="153"/>
        <end position="164"/>
    </location>
</feature>
<protein>
    <submittedName>
        <fullName evidence="6">Transcription factor iws1</fullName>
    </submittedName>
</protein>
<dbReference type="Proteomes" id="UP000188320">
    <property type="component" value="Unassembled WGS sequence"/>
</dbReference>
<reference evidence="7" key="1">
    <citation type="submission" date="2017-01" db="EMBL/GenBank/DDBJ databases">
        <authorList>
            <person name="Wang Y."/>
            <person name="White M."/>
            <person name="Kvist S."/>
            <person name="Moncalvo J.-M."/>
        </authorList>
    </citation>
    <scope>NUCLEOTIDE SEQUENCE [LARGE SCALE GENOMIC DNA]</scope>
    <source>
        <strain evidence="7">COL-18-3</strain>
    </source>
</reference>
<evidence type="ECO:0000256" key="3">
    <source>
        <dbReference type="PROSITE-ProRule" id="PRU00649"/>
    </source>
</evidence>
<dbReference type="OrthoDB" id="21124at2759"/>
<feature type="compositionally biased region" description="Basic and acidic residues" evidence="4">
    <location>
        <begin position="34"/>
        <end position="48"/>
    </location>
</feature>
<evidence type="ECO:0000313" key="6">
    <source>
        <dbReference type="EMBL" id="OMH85864.1"/>
    </source>
</evidence>
<feature type="domain" description="TFIIS N-terminal" evidence="5">
    <location>
        <begin position="254"/>
        <end position="331"/>
    </location>
</feature>
<comment type="function">
    <text evidence="1">Transcription factor involved in RNA polymerase II transcription regulation. May function in both SPT15/TBP post-recruitment and recruitment steps of transcription.</text>
</comment>
<comment type="similarity">
    <text evidence="2">Belongs to the IWS1 family.</text>
</comment>
<dbReference type="Pfam" id="PF08711">
    <property type="entry name" value="Med26"/>
    <property type="match status" value="1"/>
</dbReference>
<gene>
    <name evidence="6" type="ORF">AX774_g579</name>
</gene>
<organism evidence="6 7">
    <name type="scientific">Zancudomyces culisetae</name>
    <name type="common">Gut fungus</name>
    <name type="synonym">Smittium culisetae</name>
    <dbReference type="NCBI Taxonomy" id="1213189"/>
    <lineage>
        <taxon>Eukaryota</taxon>
        <taxon>Fungi</taxon>
        <taxon>Fungi incertae sedis</taxon>
        <taxon>Zoopagomycota</taxon>
        <taxon>Kickxellomycotina</taxon>
        <taxon>Harpellomycetes</taxon>
        <taxon>Harpellales</taxon>
        <taxon>Legeriomycetaceae</taxon>
        <taxon>Zancudomyces</taxon>
    </lineage>
</organism>
<dbReference type="InterPro" id="IPR017923">
    <property type="entry name" value="TFIIS_N"/>
</dbReference>
<dbReference type="PROSITE" id="PS51319">
    <property type="entry name" value="TFIIS_N"/>
    <property type="match status" value="1"/>
</dbReference>
<keyword evidence="7" id="KW-1185">Reference proteome</keyword>
<dbReference type="Gene3D" id="1.20.930.10">
    <property type="entry name" value="Conserved domain common to transcription factors TFIIS, elongin A, CRSP70"/>
    <property type="match status" value="1"/>
</dbReference>
<evidence type="ECO:0000256" key="2">
    <source>
        <dbReference type="ARBA" id="ARBA00037992"/>
    </source>
</evidence>
<dbReference type="InterPro" id="IPR035441">
    <property type="entry name" value="TFIIS/LEDGF_dom_sf"/>
</dbReference>
<comment type="subcellular location">
    <subcellularLocation>
        <location evidence="3">Nucleus</location>
    </subcellularLocation>
</comment>
<comment type="caution">
    <text evidence="6">The sequence shown here is derived from an EMBL/GenBank/DDBJ whole genome shotgun (WGS) entry which is preliminary data.</text>
</comment>